<organism evidence="1 2">
    <name type="scientific">Ruminiclostridium herbifermentans</name>
    <dbReference type="NCBI Taxonomy" id="2488810"/>
    <lineage>
        <taxon>Bacteria</taxon>
        <taxon>Bacillati</taxon>
        <taxon>Bacillota</taxon>
        <taxon>Clostridia</taxon>
        <taxon>Eubacteriales</taxon>
        <taxon>Oscillospiraceae</taxon>
        <taxon>Ruminiclostridium</taxon>
    </lineage>
</organism>
<accession>A0A4U7JJG2</accession>
<gene>
    <name evidence="1" type="ORF">EHE19_008700</name>
</gene>
<dbReference type="OrthoDB" id="2083961at2"/>
<dbReference type="AlphaFoldDB" id="A0A4U7JJG2"/>
<dbReference type="EMBL" id="CP061336">
    <property type="protein sequence ID" value="QNU68459.1"/>
    <property type="molecule type" value="Genomic_DNA"/>
</dbReference>
<name>A0A4U7JJG2_9FIRM</name>
<reference evidence="1 2" key="1">
    <citation type="submission" date="2020-09" db="EMBL/GenBank/DDBJ databases">
        <title>Characterization and genome sequencing of Ruminiclostridium sp. nov. MA18.</title>
        <authorList>
            <person name="Rettenmaier R."/>
            <person name="Kowollik M.-L."/>
            <person name="Liebl W."/>
            <person name="Zverlov V."/>
        </authorList>
    </citation>
    <scope>NUCLEOTIDE SEQUENCE [LARGE SCALE GENOMIC DNA]</scope>
    <source>
        <strain evidence="1 2">MA18</strain>
    </source>
</reference>
<keyword evidence="2" id="KW-1185">Reference proteome</keyword>
<dbReference type="KEGG" id="rher:EHE19_008700"/>
<dbReference type="RefSeq" id="WP_137696311.1">
    <property type="nucleotide sequence ID" value="NZ_CP061336.1"/>
</dbReference>
<sequence>MQLDKYLLEGNFLNIEMANEFYTEIKNESKLKYVWYQQLDKMDIGEVENQKIDFSQLLEARIFNEDEELHIYQYEDRLRVFVKRKEEQDKDKYIEETQILRSKYGKEIKLRHYIGQDDDGQAFIKMTCLCGYTR</sequence>
<proteinExistence type="predicted"/>
<evidence type="ECO:0000313" key="2">
    <source>
        <dbReference type="Proteomes" id="UP000306409"/>
    </source>
</evidence>
<protein>
    <submittedName>
        <fullName evidence="1">Uncharacterized protein</fullName>
    </submittedName>
</protein>
<evidence type="ECO:0000313" key="1">
    <source>
        <dbReference type="EMBL" id="QNU68459.1"/>
    </source>
</evidence>
<dbReference type="Proteomes" id="UP000306409">
    <property type="component" value="Chromosome"/>
</dbReference>